<dbReference type="EMBL" id="LN857024">
    <property type="protein sequence ID" value="CDQ02311.1"/>
    <property type="molecule type" value="Genomic_DNA"/>
</dbReference>
<accession>A0A1I9G626</accession>
<organism evidence="1">
    <name type="scientific">Brugia malayi</name>
    <name type="common">Filarial nematode worm</name>
    <dbReference type="NCBI Taxonomy" id="6279"/>
    <lineage>
        <taxon>Eukaryota</taxon>
        <taxon>Metazoa</taxon>
        <taxon>Ecdysozoa</taxon>
        <taxon>Nematoda</taxon>
        <taxon>Chromadorea</taxon>
        <taxon>Rhabditida</taxon>
        <taxon>Spirurina</taxon>
        <taxon>Spiruromorpha</taxon>
        <taxon>Filarioidea</taxon>
        <taxon>Onchocercidae</taxon>
        <taxon>Brugia</taxon>
    </lineage>
</organism>
<proteinExistence type="predicted"/>
<evidence type="ECO:0000313" key="1">
    <source>
        <dbReference type="EMBL" id="CDQ02311.1"/>
    </source>
</evidence>
<sequence length="47" mass="5501">MVCWELELALMYSVLHEQSGIATILNKDPLQSHKPLMMFSETNYLKF</sequence>
<name>A0A1I9G626_BRUMA</name>
<reference evidence="1" key="1">
    <citation type="journal article" date="2007" name="Science">
        <title>Draft genome of the filarial nematode parasite Brugia malayi.</title>
        <authorList>
            <person name="Ghedin E."/>
            <person name="Wang S."/>
            <person name="Spiro D."/>
            <person name="Caler E."/>
            <person name="Zhao Q."/>
            <person name="Crabtree J."/>
            <person name="Allen J.E."/>
            <person name="Delcher A.L."/>
            <person name="Guiliano D.B."/>
            <person name="Miranda-Saavedra D."/>
            <person name="Angiuoli S.V."/>
            <person name="Creasy T."/>
            <person name="Amedeo P."/>
            <person name="Haas B."/>
            <person name="El-Sayed N.M."/>
            <person name="Wortman J.R."/>
            <person name="Feldblyum T."/>
            <person name="Tallon L."/>
            <person name="Schatz M."/>
            <person name="Shumway M."/>
            <person name="Koo H."/>
            <person name="Salzberg S.L."/>
            <person name="Schobel S."/>
            <person name="Pertea M."/>
            <person name="Pop M."/>
            <person name="White O."/>
            <person name="Barton G.J."/>
            <person name="Carlow C.K."/>
            <person name="Crawford M.J."/>
            <person name="Daub J."/>
            <person name="Dimmic M.W."/>
            <person name="Estes C.F."/>
            <person name="Foster J.M."/>
            <person name="Ganatra M."/>
            <person name="Gregory W.F."/>
            <person name="Johnson N.M."/>
            <person name="Jin J."/>
            <person name="Komuniecki R."/>
            <person name="Korf I."/>
            <person name="Kumar S."/>
            <person name="Laney S."/>
            <person name="Li B.W."/>
            <person name="Li W."/>
            <person name="Lindblom T.H."/>
            <person name="Lustigman S."/>
            <person name="Ma D."/>
            <person name="Maina C.V."/>
            <person name="Martin D.M."/>
            <person name="McCarter J.P."/>
            <person name="McReynolds L."/>
            <person name="Mitreva M."/>
            <person name="Nutman T.B."/>
            <person name="Parkinson J."/>
            <person name="Peregrin-Alvarez J.M."/>
            <person name="Poole C."/>
            <person name="Ren Q."/>
            <person name="Saunders L."/>
            <person name="Sluder A.E."/>
            <person name="Smith K."/>
            <person name="Stanke M."/>
            <person name="Unnasch T.R."/>
            <person name="Ware J."/>
            <person name="Wei A.D."/>
            <person name="Weil G."/>
            <person name="Williams D.J."/>
            <person name="Zhang Y."/>
            <person name="Williams S.A."/>
            <person name="Fraser-Liggett C."/>
            <person name="Slatko B."/>
            <person name="Blaxter M.L."/>
            <person name="Scott A.L."/>
        </authorList>
    </citation>
    <scope>NUCLEOTIDE SEQUENCE</scope>
    <source>
        <strain evidence="1">FR3</strain>
    </source>
</reference>
<reference evidence="1" key="2">
    <citation type="submission" date="2012-12" db="EMBL/GenBank/DDBJ databases">
        <authorList>
            <consortium name="WormBase Consortium"/>
            <person name="Ghedin E."/>
            <person name="Paulini M."/>
        </authorList>
    </citation>
    <scope>NUCLEOTIDE SEQUENCE</scope>
    <source>
        <strain evidence="1">FR3</strain>
    </source>
</reference>
<dbReference type="AlphaFoldDB" id="A0A1I9G626"/>
<protein>
    <submittedName>
        <fullName evidence="1">Bm1632</fullName>
    </submittedName>
</protein>
<gene>
    <name evidence="1" type="primary">Bm1632</name>
    <name evidence="1" type="ORF">BM_Bm1632</name>
</gene>